<accession>A0AA38LEE9</accession>
<evidence type="ECO:0000256" key="3">
    <source>
        <dbReference type="ARBA" id="ARBA00022679"/>
    </source>
</evidence>
<evidence type="ECO:0008006" key="7">
    <source>
        <dbReference type="Google" id="ProtNLM"/>
    </source>
</evidence>
<dbReference type="AlphaFoldDB" id="A0AA38LEE9"/>
<dbReference type="EMBL" id="JAHRHJ020000004">
    <property type="protein sequence ID" value="KAH9318022.1"/>
    <property type="molecule type" value="Genomic_DNA"/>
</dbReference>
<dbReference type="CDD" id="cd03784">
    <property type="entry name" value="GT1_Gtf-like"/>
    <property type="match status" value="1"/>
</dbReference>
<keyword evidence="6" id="KW-1185">Reference proteome</keyword>
<dbReference type="GO" id="GO:0016758">
    <property type="term" value="F:hexosyltransferase activity"/>
    <property type="evidence" value="ECO:0007669"/>
    <property type="project" value="UniProtKB-ARBA"/>
</dbReference>
<evidence type="ECO:0000313" key="5">
    <source>
        <dbReference type="EMBL" id="KAH9318022.1"/>
    </source>
</evidence>
<proteinExistence type="inferred from homology"/>
<keyword evidence="2 4" id="KW-0328">Glycosyltransferase</keyword>
<dbReference type="InterPro" id="IPR035595">
    <property type="entry name" value="UDP_glycos_trans_CS"/>
</dbReference>
<evidence type="ECO:0000313" key="6">
    <source>
        <dbReference type="Proteomes" id="UP000824469"/>
    </source>
</evidence>
<reference evidence="5 6" key="1">
    <citation type="journal article" date="2021" name="Nat. Plants">
        <title>The Taxus genome provides insights into paclitaxel biosynthesis.</title>
        <authorList>
            <person name="Xiong X."/>
            <person name="Gou J."/>
            <person name="Liao Q."/>
            <person name="Li Y."/>
            <person name="Zhou Q."/>
            <person name="Bi G."/>
            <person name="Li C."/>
            <person name="Du R."/>
            <person name="Wang X."/>
            <person name="Sun T."/>
            <person name="Guo L."/>
            <person name="Liang H."/>
            <person name="Lu P."/>
            <person name="Wu Y."/>
            <person name="Zhang Z."/>
            <person name="Ro D.K."/>
            <person name="Shang Y."/>
            <person name="Huang S."/>
            <person name="Yan J."/>
        </authorList>
    </citation>
    <scope>NUCLEOTIDE SEQUENCE [LARGE SCALE GENOMIC DNA]</scope>
    <source>
        <strain evidence="5">Ta-2019</strain>
    </source>
</reference>
<evidence type="ECO:0000256" key="2">
    <source>
        <dbReference type="ARBA" id="ARBA00022676"/>
    </source>
</evidence>
<sequence>IPEEHVTVKYLPSMPPFHSVKLPWLIGNKTDQEFRFQFWVRNTHRFSKLKWLLCNSFNELENPIISTFPEQVGICPIGPFLPVLQGGNNQSLWREEFECLDWLDKQSSKSVIYVSFGSIAVLNEKQVEEFALGLEATGQPFLWVVRSDLMNGNQAVFPSGFLERVTRNNQGFMVSWAPQKSVLSHPCVACFITHCGWNSTVESITAGVPMLCCPYYADQFLNCAYISLVWKIGLALNPNQSGIIEAEEIKKSVWKIMMGSQECVEIIEKVARLKGIAMAAAKTGGSSDNNFKKFLNDVSANMVSD</sequence>
<dbReference type="PANTHER" id="PTHR48045:SF38">
    <property type="entry name" value="GLYCOSYLTRANSFERASE"/>
    <property type="match status" value="1"/>
</dbReference>
<dbReference type="InterPro" id="IPR002213">
    <property type="entry name" value="UDP_glucos_trans"/>
</dbReference>
<gene>
    <name evidence="5" type="ORF">KI387_019791</name>
</gene>
<dbReference type="PROSITE" id="PS00375">
    <property type="entry name" value="UDPGT"/>
    <property type="match status" value="1"/>
</dbReference>
<dbReference type="FunFam" id="3.40.50.2000:FF:000078">
    <property type="entry name" value="Glycosyltransferase"/>
    <property type="match status" value="1"/>
</dbReference>
<dbReference type="PANTHER" id="PTHR48045">
    <property type="entry name" value="UDP-GLYCOSYLTRANSFERASE 72B1"/>
    <property type="match status" value="1"/>
</dbReference>
<protein>
    <recommendedName>
        <fullName evidence="7">UDP-glycosyltransferases domain-containing protein</fullName>
    </recommendedName>
</protein>
<dbReference type="Gene3D" id="3.40.50.2000">
    <property type="entry name" value="Glycogen Phosphorylase B"/>
    <property type="match status" value="2"/>
</dbReference>
<comment type="similarity">
    <text evidence="1 4">Belongs to the UDP-glycosyltransferase family.</text>
</comment>
<name>A0AA38LEE9_TAXCH</name>
<dbReference type="GO" id="GO:0008194">
    <property type="term" value="F:UDP-glycosyltransferase activity"/>
    <property type="evidence" value="ECO:0007669"/>
    <property type="project" value="InterPro"/>
</dbReference>
<dbReference type="Pfam" id="PF00201">
    <property type="entry name" value="UDPGT"/>
    <property type="match status" value="1"/>
</dbReference>
<feature type="non-terminal residue" evidence="5">
    <location>
        <position position="1"/>
    </location>
</feature>
<dbReference type="SUPFAM" id="SSF53756">
    <property type="entry name" value="UDP-Glycosyltransferase/glycogen phosphorylase"/>
    <property type="match status" value="1"/>
</dbReference>
<evidence type="ECO:0000256" key="4">
    <source>
        <dbReference type="RuleBase" id="RU003718"/>
    </source>
</evidence>
<keyword evidence="3 4" id="KW-0808">Transferase</keyword>
<dbReference type="OMA" id="WREEFEC"/>
<evidence type="ECO:0000256" key="1">
    <source>
        <dbReference type="ARBA" id="ARBA00009995"/>
    </source>
</evidence>
<comment type="caution">
    <text evidence="5">The sequence shown here is derived from an EMBL/GenBank/DDBJ whole genome shotgun (WGS) entry which is preliminary data.</text>
</comment>
<dbReference type="Proteomes" id="UP000824469">
    <property type="component" value="Unassembled WGS sequence"/>
</dbReference>
<organism evidence="5 6">
    <name type="scientific">Taxus chinensis</name>
    <name type="common">Chinese yew</name>
    <name type="synonym">Taxus wallichiana var. chinensis</name>
    <dbReference type="NCBI Taxonomy" id="29808"/>
    <lineage>
        <taxon>Eukaryota</taxon>
        <taxon>Viridiplantae</taxon>
        <taxon>Streptophyta</taxon>
        <taxon>Embryophyta</taxon>
        <taxon>Tracheophyta</taxon>
        <taxon>Spermatophyta</taxon>
        <taxon>Pinopsida</taxon>
        <taxon>Pinidae</taxon>
        <taxon>Conifers II</taxon>
        <taxon>Cupressales</taxon>
        <taxon>Taxaceae</taxon>
        <taxon>Taxus</taxon>
    </lineage>
</organism>